<dbReference type="AlphaFoldDB" id="A0AAU0F1R3"/>
<keyword evidence="1" id="KW-0472">Membrane</keyword>
<reference evidence="2" key="1">
    <citation type="submission" date="2023-10" db="EMBL/GenBank/DDBJ databases">
        <title>Characterization and whole genome sequencing of a novel strain of Bergeyella porcorum QD2021 isolated from pig.</title>
        <authorList>
            <person name="Liu G."/>
            <person name="Chen C."/>
            <person name="Han X."/>
        </authorList>
    </citation>
    <scope>NUCLEOTIDE SEQUENCE</scope>
    <source>
        <strain evidence="2">QD2021</strain>
    </source>
</reference>
<protein>
    <submittedName>
        <fullName evidence="2">Uncharacterized protein</fullName>
    </submittedName>
</protein>
<proteinExistence type="predicted"/>
<name>A0AAU0F1R3_9FLAO</name>
<sequence>MALNVSRERFEQLYENYKKDPFGSIRSQIAQIPAEAKMPDGTSMAQLLKDQEAKLKQYLNENNNPVERTSPKGKEKIDFIFINYKWKEMGKLFPVSFLSNLAIYQYLFLFRFILNNVSLRFTKILL</sequence>
<evidence type="ECO:0000313" key="3">
    <source>
        <dbReference type="Proteomes" id="UP001432059"/>
    </source>
</evidence>
<evidence type="ECO:0000313" key="2">
    <source>
        <dbReference type="EMBL" id="WOC52006.1"/>
    </source>
</evidence>
<feature type="transmembrane region" description="Helical" evidence="1">
    <location>
        <begin position="92"/>
        <end position="114"/>
    </location>
</feature>
<keyword evidence="1" id="KW-0812">Transmembrane</keyword>
<accession>A0AAU0F1R3</accession>
<keyword evidence="1" id="KW-1133">Transmembrane helix</keyword>
<keyword evidence="3" id="KW-1185">Reference proteome</keyword>
<organism evidence="2 3">
    <name type="scientific">Bergeyella porcorum</name>
    <dbReference type="NCBI Taxonomy" id="1735111"/>
    <lineage>
        <taxon>Bacteria</taxon>
        <taxon>Pseudomonadati</taxon>
        <taxon>Bacteroidota</taxon>
        <taxon>Flavobacteriia</taxon>
        <taxon>Flavobacteriales</taxon>
        <taxon>Weeksellaceae</taxon>
        <taxon>Bergeyella</taxon>
    </lineage>
</organism>
<dbReference type="KEGG" id="bpor:BPO_1359"/>
<dbReference type="Proteomes" id="UP001432059">
    <property type="component" value="Chromosome"/>
</dbReference>
<dbReference type="EMBL" id="CP136426">
    <property type="protein sequence ID" value="WOC52006.1"/>
    <property type="molecule type" value="Genomic_DNA"/>
</dbReference>
<gene>
    <name evidence="2" type="ORF">BPO_1359</name>
</gene>
<evidence type="ECO:0000256" key="1">
    <source>
        <dbReference type="SAM" id="Phobius"/>
    </source>
</evidence>